<evidence type="ECO:0000313" key="1">
    <source>
        <dbReference type="EMBL" id="TNN45481.1"/>
    </source>
</evidence>
<dbReference type="Proteomes" id="UP000314294">
    <property type="component" value="Unassembled WGS sequence"/>
</dbReference>
<reference evidence="1 2" key="1">
    <citation type="submission" date="2019-03" db="EMBL/GenBank/DDBJ databases">
        <title>First draft genome of Liparis tanakae, snailfish: a comprehensive survey of snailfish specific genes.</title>
        <authorList>
            <person name="Kim W."/>
            <person name="Song I."/>
            <person name="Jeong J.-H."/>
            <person name="Kim D."/>
            <person name="Kim S."/>
            <person name="Ryu S."/>
            <person name="Song J.Y."/>
            <person name="Lee S.K."/>
        </authorList>
    </citation>
    <scope>NUCLEOTIDE SEQUENCE [LARGE SCALE GENOMIC DNA]</scope>
    <source>
        <tissue evidence="1">Muscle</tissue>
    </source>
</reference>
<name>A0A4Z2FX12_9TELE</name>
<sequence>MSSGYPFVTPFTWDVNMLCVSSFMFYRQPSLLDESFLTVGRMQAGGVGGRGGGGGGGELLLDETETSSVRHFRKSSFRASGLIWFRMPPSRLEVASDATISGRTTVGGICRRTPPTAPGRPFCSWPRDATSHKV</sequence>
<dbReference type="EMBL" id="SRLO01000845">
    <property type="protein sequence ID" value="TNN45481.1"/>
    <property type="molecule type" value="Genomic_DNA"/>
</dbReference>
<comment type="caution">
    <text evidence="1">The sequence shown here is derived from an EMBL/GenBank/DDBJ whole genome shotgun (WGS) entry which is preliminary data.</text>
</comment>
<organism evidence="1 2">
    <name type="scientific">Liparis tanakae</name>
    <name type="common">Tanaka's snailfish</name>
    <dbReference type="NCBI Taxonomy" id="230148"/>
    <lineage>
        <taxon>Eukaryota</taxon>
        <taxon>Metazoa</taxon>
        <taxon>Chordata</taxon>
        <taxon>Craniata</taxon>
        <taxon>Vertebrata</taxon>
        <taxon>Euteleostomi</taxon>
        <taxon>Actinopterygii</taxon>
        <taxon>Neopterygii</taxon>
        <taxon>Teleostei</taxon>
        <taxon>Neoteleostei</taxon>
        <taxon>Acanthomorphata</taxon>
        <taxon>Eupercaria</taxon>
        <taxon>Perciformes</taxon>
        <taxon>Cottioidei</taxon>
        <taxon>Cottales</taxon>
        <taxon>Liparidae</taxon>
        <taxon>Liparis</taxon>
    </lineage>
</organism>
<evidence type="ECO:0000313" key="2">
    <source>
        <dbReference type="Proteomes" id="UP000314294"/>
    </source>
</evidence>
<accession>A0A4Z2FX12</accession>
<gene>
    <name evidence="1" type="ORF">EYF80_044340</name>
</gene>
<protein>
    <submittedName>
        <fullName evidence="1">Uncharacterized protein</fullName>
    </submittedName>
</protein>
<dbReference type="AlphaFoldDB" id="A0A4Z2FX12"/>
<proteinExistence type="predicted"/>
<keyword evidence="2" id="KW-1185">Reference proteome</keyword>